<keyword evidence="1" id="KW-0812">Transmembrane</keyword>
<dbReference type="InterPro" id="IPR004513">
    <property type="entry name" value="FtsX"/>
</dbReference>
<evidence type="ECO:0000313" key="3">
    <source>
        <dbReference type="Proteomes" id="UP001595456"/>
    </source>
</evidence>
<dbReference type="Proteomes" id="UP001595456">
    <property type="component" value="Unassembled WGS sequence"/>
</dbReference>
<gene>
    <name evidence="2" type="ORF">ACFODU_10210</name>
</gene>
<feature type="transmembrane region" description="Helical" evidence="1">
    <location>
        <begin position="234"/>
        <end position="254"/>
    </location>
</feature>
<keyword evidence="2" id="KW-0131">Cell cycle</keyword>
<feature type="transmembrane region" description="Helical" evidence="1">
    <location>
        <begin position="29"/>
        <end position="49"/>
    </location>
</feature>
<protein>
    <submittedName>
        <fullName evidence="2">Cell division protein FtsX</fullName>
    </submittedName>
</protein>
<dbReference type="GO" id="GO:0051301">
    <property type="term" value="P:cell division"/>
    <property type="evidence" value="ECO:0007669"/>
    <property type="project" value="UniProtKB-KW"/>
</dbReference>
<dbReference type="EMBL" id="JBHRST010000016">
    <property type="protein sequence ID" value="MFC3098162.1"/>
    <property type="molecule type" value="Genomic_DNA"/>
</dbReference>
<proteinExistence type="predicted"/>
<feature type="transmembrane region" description="Helical" evidence="1">
    <location>
        <begin position="175"/>
        <end position="198"/>
    </location>
</feature>
<keyword evidence="1" id="KW-0472">Membrane</keyword>
<feature type="transmembrane region" description="Helical" evidence="1">
    <location>
        <begin position="274"/>
        <end position="300"/>
    </location>
</feature>
<keyword evidence="2" id="KW-0132">Cell division</keyword>
<evidence type="ECO:0000256" key="1">
    <source>
        <dbReference type="SAM" id="Phobius"/>
    </source>
</evidence>
<keyword evidence="1" id="KW-1133">Transmembrane helix</keyword>
<dbReference type="PANTHER" id="PTHR47755">
    <property type="entry name" value="CELL DIVISION PROTEIN FTSX"/>
    <property type="match status" value="1"/>
</dbReference>
<comment type="caution">
    <text evidence="2">The sequence shown here is derived from an EMBL/GenBank/DDBJ whole genome shotgun (WGS) entry which is preliminary data.</text>
</comment>
<keyword evidence="3" id="KW-1185">Reference proteome</keyword>
<sequence length="304" mass="31103">MSWRRHADRLGGDAARILPQARLAGPMPWVIAIMTSLTVIALAGGLALANLAEQARSEIAGGLTVQVVEANRAERDRQAETAIAILSARDDVASVRRVSEEELAKLIEPWLGGAGAGGSAGAIPTPALIDVRLRGAVTEARLTDLRSTLATQAPAARVDAQAEWLRPVFGAITSLQYLALGLVLLLAATSAAAVWLAARSALGTNRDTIEVIHHLGGTDSQIAAIFQRAIGLDAMAGGAAGLVLALGAILLLGQQFAGLGSGLVAGGGLGPVDWVLIACVPLAGVALAMLTARLTVLAALRRSL</sequence>
<name>A0ABV7E985_9SPHN</name>
<dbReference type="PANTHER" id="PTHR47755:SF1">
    <property type="entry name" value="CELL DIVISION PROTEIN FTSX"/>
    <property type="match status" value="1"/>
</dbReference>
<dbReference type="RefSeq" id="WP_336926594.1">
    <property type="nucleotide sequence ID" value="NZ_JBANRO010000008.1"/>
</dbReference>
<accession>A0ABV7E985</accession>
<organism evidence="2 3">
    <name type="scientific">Alteraurantiacibacter palmitatis</name>
    <dbReference type="NCBI Taxonomy" id="2054628"/>
    <lineage>
        <taxon>Bacteria</taxon>
        <taxon>Pseudomonadati</taxon>
        <taxon>Pseudomonadota</taxon>
        <taxon>Alphaproteobacteria</taxon>
        <taxon>Sphingomonadales</taxon>
        <taxon>Erythrobacteraceae</taxon>
        <taxon>Alteraurantiacibacter</taxon>
    </lineage>
</organism>
<reference evidence="3" key="1">
    <citation type="journal article" date="2019" name="Int. J. Syst. Evol. Microbiol.">
        <title>The Global Catalogue of Microorganisms (GCM) 10K type strain sequencing project: providing services to taxonomists for standard genome sequencing and annotation.</title>
        <authorList>
            <consortium name="The Broad Institute Genomics Platform"/>
            <consortium name="The Broad Institute Genome Sequencing Center for Infectious Disease"/>
            <person name="Wu L."/>
            <person name="Ma J."/>
        </authorList>
    </citation>
    <scope>NUCLEOTIDE SEQUENCE [LARGE SCALE GENOMIC DNA]</scope>
    <source>
        <strain evidence="3">KCTC 52607</strain>
    </source>
</reference>
<evidence type="ECO:0000313" key="2">
    <source>
        <dbReference type="EMBL" id="MFC3098162.1"/>
    </source>
</evidence>